<feature type="compositionally biased region" description="Pro residues" evidence="5">
    <location>
        <begin position="239"/>
        <end position="255"/>
    </location>
</feature>
<dbReference type="InterPro" id="IPR039925">
    <property type="entry name" value="RNF37_RING-Ubox"/>
</dbReference>
<dbReference type="SMART" id="SM00504">
    <property type="entry name" value="Ubox"/>
    <property type="match status" value="1"/>
</dbReference>
<dbReference type="SUPFAM" id="SSF57850">
    <property type="entry name" value="RING/U-box"/>
    <property type="match status" value="2"/>
</dbReference>
<evidence type="ECO:0000256" key="2">
    <source>
        <dbReference type="ARBA" id="ARBA00022771"/>
    </source>
</evidence>
<dbReference type="InterPro" id="IPR017907">
    <property type="entry name" value="Znf_RING_CS"/>
</dbReference>
<keyword evidence="1" id="KW-0479">Metal-binding</keyword>
<accession>A0A9Q1D8I3</accession>
<proteinExistence type="predicted"/>
<feature type="compositionally biased region" description="Pro residues" evidence="5">
    <location>
        <begin position="147"/>
        <end position="160"/>
    </location>
</feature>
<evidence type="ECO:0000256" key="4">
    <source>
        <dbReference type="PROSITE-ProRule" id="PRU00175"/>
    </source>
</evidence>
<dbReference type="PROSITE" id="PS50089">
    <property type="entry name" value="ZF_RING_2"/>
    <property type="match status" value="1"/>
</dbReference>
<keyword evidence="3" id="KW-0862">Zinc</keyword>
<dbReference type="Proteomes" id="UP001152803">
    <property type="component" value="Unassembled WGS sequence"/>
</dbReference>
<feature type="compositionally biased region" description="Gly residues" evidence="5">
    <location>
        <begin position="384"/>
        <end position="400"/>
    </location>
</feature>
<keyword evidence="2 4" id="KW-0863">Zinc-finger</keyword>
<comment type="caution">
    <text evidence="7">The sequence shown here is derived from an EMBL/GenBank/DDBJ whole genome shotgun (WGS) entry which is preliminary data.</text>
</comment>
<dbReference type="InterPro" id="IPR003613">
    <property type="entry name" value="Ubox_domain"/>
</dbReference>
<reference evidence="7" key="1">
    <citation type="journal article" date="2023" name="Science">
        <title>Genome structures resolve the early diversification of teleost fishes.</title>
        <authorList>
            <person name="Parey E."/>
            <person name="Louis A."/>
            <person name="Montfort J."/>
            <person name="Bouchez O."/>
            <person name="Roques C."/>
            <person name="Iampietro C."/>
            <person name="Lluch J."/>
            <person name="Castinel A."/>
            <person name="Donnadieu C."/>
            <person name="Desvignes T."/>
            <person name="Floi Bucao C."/>
            <person name="Jouanno E."/>
            <person name="Wen M."/>
            <person name="Mejri S."/>
            <person name="Dirks R."/>
            <person name="Jansen H."/>
            <person name="Henkel C."/>
            <person name="Chen W.J."/>
            <person name="Zahm M."/>
            <person name="Cabau C."/>
            <person name="Klopp C."/>
            <person name="Thompson A.W."/>
            <person name="Robinson-Rechavi M."/>
            <person name="Braasch I."/>
            <person name="Lecointre G."/>
            <person name="Bobe J."/>
            <person name="Postlethwait J.H."/>
            <person name="Berthelot C."/>
            <person name="Roest Crollius H."/>
            <person name="Guiguen Y."/>
        </authorList>
    </citation>
    <scope>NUCLEOTIDE SEQUENCE</scope>
    <source>
        <strain evidence="7">Concon-B</strain>
    </source>
</reference>
<dbReference type="EMBL" id="JAFJMO010000011">
    <property type="protein sequence ID" value="KAJ8262827.1"/>
    <property type="molecule type" value="Genomic_DNA"/>
</dbReference>
<dbReference type="Pfam" id="PF19318">
    <property type="entry name" value="DUF5918"/>
    <property type="match status" value="1"/>
</dbReference>
<evidence type="ECO:0000313" key="7">
    <source>
        <dbReference type="EMBL" id="KAJ8262827.1"/>
    </source>
</evidence>
<dbReference type="AlphaFoldDB" id="A0A9Q1D8I3"/>
<gene>
    <name evidence="7" type="ORF">COCON_G00152840</name>
</gene>
<evidence type="ECO:0000259" key="6">
    <source>
        <dbReference type="PROSITE" id="PS50089"/>
    </source>
</evidence>
<evidence type="ECO:0000256" key="1">
    <source>
        <dbReference type="ARBA" id="ARBA00022723"/>
    </source>
</evidence>
<dbReference type="PROSITE" id="PS00518">
    <property type="entry name" value="ZF_RING_1"/>
    <property type="match status" value="1"/>
</dbReference>
<dbReference type="CDD" id="cd16660">
    <property type="entry name" value="RING-Ubox_RNF37"/>
    <property type="match status" value="1"/>
</dbReference>
<dbReference type="GO" id="GO:0000209">
    <property type="term" value="P:protein polyubiquitination"/>
    <property type="evidence" value="ECO:0007669"/>
    <property type="project" value="TreeGrafter"/>
</dbReference>
<dbReference type="GO" id="GO:0005634">
    <property type="term" value="C:nucleus"/>
    <property type="evidence" value="ECO:0007669"/>
    <property type="project" value="TreeGrafter"/>
</dbReference>
<dbReference type="PANTHER" id="PTHR13492">
    <property type="entry name" value="RING FINGER PROTEIN 37"/>
    <property type="match status" value="1"/>
</dbReference>
<sequence>MLTQPRPSAAREEETTVVQVINSATMVVNFCLPHFETSVHCNKLSADGHDVTNLLSGDASLRGRGFKLEYFLRPPVQVTLRFRAQVEVCRVDVELWPLRMDQGQASRGLEIYTSSTAQEGDPFLLVGRCKAADEVSVIFTGPRPRPRPPFPPAPPEPPPGAMGAELWSRGPRSLGEVMQLRVNLPYGGAGTPLGLRALAVWGRPARCCPPVEVERIARAHTESLRPSRQESPSATPCPESLPTPDPPGIKPPTDTPVPEEFLDPLTQEVMSLPMLLPSGAVIDSSTLENYQRQEATWGRPPNDPFTGVPFSRGAQPLPCPQLKGRIDLFLLRGGARAAEGRLGREAQRGQPRPSRLADRPSPLTGNLPGPDPRRSPSPPPPGQDRGGLVGGSGLIAGHGGAVCPRKRPLETQGRGVESLGAGSAPPSSDSRSAVKRIRKDPQPQPDCRSSSSSHEQRLADSLDQALSSALRDLPAFTASQGGKSRAAESQGGGATAGERCALCTCPLSQYPSCPPAFRLPCGHLLCRPCLSLKTPPKPPRPPLLCPACRTPVPSSGITRVHF</sequence>
<name>A0A9Q1D8I3_CONCO</name>
<evidence type="ECO:0000313" key="8">
    <source>
        <dbReference type="Proteomes" id="UP001152803"/>
    </source>
</evidence>
<dbReference type="OrthoDB" id="20295at2759"/>
<organism evidence="7 8">
    <name type="scientific">Conger conger</name>
    <name type="common">Conger eel</name>
    <name type="synonym">Muraena conger</name>
    <dbReference type="NCBI Taxonomy" id="82655"/>
    <lineage>
        <taxon>Eukaryota</taxon>
        <taxon>Metazoa</taxon>
        <taxon>Chordata</taxon>
        <taxon>Craniata</taxon>
        <taxon>Vertebrata</taxon>
        <taxon>Euteleostomi</taxon>
        <taxon>Actinopterygii</taxon>
        <taxon>Neopterygii</taxon>
        <taxon>Teleostei</taxon>
        <taxon>Anguilliformes</taxon>
        <taxon>Congridae</taxon>
        <taxon>Conger</taxon>
    </lineage>
</organism>
<evidence type="ECO:0000256" key="3">
    <source>
        <dbReference type="ARBA" id="ARBA00022833"/>
    </source>
</evidence>
<evidence type="ECO:0000256" key="5">
    <source>
        <dbReference type="SAM" id="MobiDB-lite"/>
    </source>
</evidence>
<keyword evidence="8" id="KW-1185">Reference proteome</keyword>
<feature type="region of interest" description="Disordered" evidence="5">
    <location>
        <begin position="340"/>
        <end position="460"/>
    </location>
</feature>
<dbReference type="GO" id="GO:0008270">
    <property type="term" value="F:zinc ion binding"/>
    <property type="evidence" value="ECO:0007669"/>
    <property type="project" value="UniProtKB-KW"/>
</dbReference>
<feature type="domain" description="RING-type" evidence="6">
    <location>
        <begin position="500"/>
        <end position="549"/>
    </location>
</feature>
<dbReference type="PANTHER" id="PTHR13492:SF2">
    <property type="entry name" value="RING FINGER PROTEIN 37"/>
    <property type="match status" value="1"/>
</dbReference>
<feature type="region of interest" description="Disordered" evidence="5">
    <location>
        <begin position="140"/>
        <end position="163"/>
    </location>
</feature>
<dbReference type="Gene3D" id="3.30.40.10">
    <property type="entry name" value="Zinc/RING finger domain, C3HC4 (zinc finger)"/>
    <property type="match status" value="2"/>
</dbReference>
<dbReference type="InterPro" id="IPR001841">
    <property type="entry name" value="Znf_RING"/>
</dbReference>
<protein>
    <recommendedName>
        <fullName evidence="6">RING-type domain-containing protein</fullName>
    </recommendedName>
</protein>
<feature type="region of interest" description="Disordered" evidence="5">
    <location>
        <begin position="220"/>
        <end position="259"/>
    </location>
</feature>
<dbReference type="InterPro" id="IPR045696">
    <property type="entry name" value="Ubox5_N"/>
</dbReference>
<dbReference type="InterPro" id="IPR039847">
    <property type="entry name" value="Ubox5"/>
</dbReference>
<dbReference type="InterPro" id="IPR013083">
    <property type="entry name" value="Znf_RING/FYVE/PHD"/>
</dbReference>
<dbReference type="GO" id="GO:0031625">
    <property type="term" value="F:ubiquitin protein ligase binding"/>
    <property type="evidence" value="ECO:0007669"/>
    <property type="project" value="TreeGrafter"/>
</dbReference>
<dbReference type="Pfam" id="PF04564">
    <property type="entry name" value="U-box"/>
    <property type="match status" value="1"/>
</dbReference>
<dbReference type="GO" id="GO:0034450">
    <property type="term" value="F:ubiquitin-ubiquitin ligase activity"/>
    <property type="evidence" value="ECO:0007669"/>
    <property type="project" value="TreeGrafter"/>
</dbReference>